<protein>
    <recommendedName>
        <fullName evidence="3 6">26S proteasome regulatory subunit RPN2</fullName>
    </recommendedName>
</protein>
<evidence type="ECO:0000256" key="1">
    <source>
        <dbReference type="ARBA" id="ARBA00002187"/>
    </source>
</evidence>
<feature type="compositionally biased region" description="Basic and acidic residues" evidence="7">
    <location>
        <begin position="883"/>
        <end position="895"/>
    </location>
</feature>
<dbReference type="InterPro" id="IPR011989">
    <property type="entry name" value="ARM-like"/>
</dbReference>
<evidence type="ECO:0000313" key="10">
    <source>
        <dbReference type="EMBL" id="KAA1133059.1"/>
    </source>
</evidence>
<dbReference type="Pfam" id="PF13646">
    <property type="entry name" value="HEAT_2"/>
    <property type="match status" value="1"/>
</dbReference>
<evidence type="ECO:0000256" key="4">
    <source>
        <dbReference type="ARBA" id="ARBA00022737"/>
    </source>
</evidence>
<keyword evidence="5 6" id="KW-0647">Proteasome</keyword>
<dbReference type="Gene3D" id="1.25.10.10">
    <property type="entry name" value="Leucine-rich Repeat Variant"/>
    <property type="match status" value="1"/>
</dbReference>
<dbReference type="GO" id="GO:0042176">
    <property type="term" value="P:regulation of protein catabolic process"/>
    <property type="evidence" value="ECO:0007669"/>
    <property type="project" value="UniProtKB-UniRule"/>
</dbReference>
<evidence type="ECO:0000256" key="5">
    <source>
        <dbReference type="ARBA" id="ARBA00022942"/>
    </source>
</evidence>
<dbReference type="PIRSF" id="PIRSF015947">
    <property type="entry name" value="26S_Psome_Rpn2"/>
    <property type="match status" value="1"/>
</dbReference>
<dbReference type="InterPro" id="IPR016024">
    <property type="entry name" value="ARM-type_fold"/>
</dbReference>
<feature type="region of interest" description="Disordered" evidence="7">
    <location>
        <begin position="1054"/>
        <end position="1096"/>
    </location>
</feature>
<evidence type="ECO:0000256" key="3">
    <source>
        <dbReference type="ARBA" id="ARBA00015684"/>
    </source>
</evidence>
<organism evidence="10 11">
    <name type="scientific">Puccinia graminis f. sp. tritici</name>
    <dbReference type="NCBI Taxonomy" id="56615"/>
    <lineage>
        <taxon>Eukaryota</taxon>
        <taxon>Fungi</taxon>
        <taxon>Dikarya</taxon>
        <taxon>Basidiomycota</taxon>
        <taxon>Pucciniomycotina</taxon>
        <taxon>Pucciniomycetes</taxon>
        <taxon>Pucciniales</taxon>
        <taxon>Pucciniaceae</taxon>
        <taxon>Puccinia</taxon>
    </lineage>
</organism>
<comment type="function">
    <text evidence="1 6">Acts as a regulatory subunit of the 26S proteasome which is involved in the ATP-dependent degradation of ubiquitinated proteins.</text>
</comment>
<dbReference type="PANTHER" id="PTHR10943">
    <property type="entry name" value="26S PROTEASOME NON-ATPASE REGULATORY SUBUNIT"/>
    <property type="match status" value="1"/>
</dbReference>
<feature type="domain" description="26S proteasome regulatory subunit RPN2 C-terminal" evidence="8">
    <location>
        <begin position="829"/>
        <end position="983"/>
    </location>
</feature>
<dbReference type="Pfam" id="PF01851">
    <property type="entry name" value="PC_rep"/>
    <property type="match status" value="4"/>
</dbReference>
<dbReference type="FunFam" id="1.25.10.10:FF:000017">
    <property type="entry name" value="26S proteasome non-ATPase regulatory subunit 1"/>
    <property type="match status" value="1"/>
</dbReference>
<dbReference type="SUPFAM" id="SSF48371">
    <property type="entry name" value="ARM repeat"/>
    <property type="match status" value="1"/>
</dbReference>
<evidence type="ECO:0000259" key="8">
    <source>
        <dbReference type="Pfam" id="PF18004"/>
    </source>
</evidence>
<evidence type="ECO:0000256" key="2">
    <source>
        <dbReference type="ARBA" id="ARBA00006308"/>
    </source>
</evidence>
<feature type="region of interest" description="Disordered" evidence="7">
    <location>
        <begin position="1"/>
        <end position="32"/>
    </location>
</feature>
<dbReference type="GO" id="GO:0043161">
    <property type="term" value="P:proteasome-mediated ubiquitin-dependent protein catabolic process"/>
    <property type="evidence" value="ECO:0007669"/>
    <property type="project" value="TreeGrafter"/>
</dbReference>
<name>A0A5B0S6E8_PUCGR</name>
<comment type="caution">
    <text evidence="10">The sequence shown here is derived from an EMBL/GenBank/DDBJ whole genome shotgun (WGS) entry which is preliminary data.</text>
</comment>
<evidence type="ECO:0000256" key="6">
    <source>
        <dbReference type="PIRNR" id="PIRNR015947"/>
    </source>
</evidence>
<keyword evidence="4" id="KW-0677">Repeat</keyword>
<dbReference type="GO" id="GO:0008540">
    <property type="term" value="C:proteasome regulatory particle, base subcomplex"/>
    <property type="evidence" value="ECO:0007669"/>
    <property type="project" value="UniProtKB-UniRule"/>
</dbReference>
<dbReference type="EMBL" id="VDEP01000073">
    <property type="protein sequence ID" value="KAA1133059.1"/>
    <property type="molecule type" value="Genomic_DNA"/>
</dbReference>
<sequence length="1096" mass="118255">MTSAFNRTHHRPSTSTTPNHRKPTNNQKIPSTPTTEELIMAAVTSASGILTLLDEEEIQLKTYALEQLDKLVYEFWAEVADGISKIEVMYEDESLPATTRSLAALVASKVYYHLGDINESLQFALGAGDRFDVERVGTLGTDGEFVETVVSECIDAYVALFTSHESTSSPSDPLPPIQVDKRMSSIVERMFTRCVNAGEYRQALGIALESRRLDIIESIASRHNSKENDLLGYLLEASLTSITRISFRNDLLRLLVRLLGSQESGPDYFSITQCYVYLDDPQPASELLNQLLSDEKQSEKLLIALQICFDLAETATQEFLEVIRTKLVGAPQQNSSTKTEGDMAVDAGGASTQPAANSHIEQARRILSGEETIKLYLEFLYRNNHADLLILKQTKDALDARSSLYHNAVSFANAFANAGTTSDKFLRDNLDWLSKASNWSKFSATAGLGVIHRGNLTQGMEILQPYLPSQQGAPGSSFYSEGGSLFALGLINANHGGGTVLEYISNVMKNTSSDIIEHGAALGLGVAGMSSGNEEIYDDLRDVLYHDSAIAGEAAGYAMGLLMLGSGSSKALDEMLQYAHETQHEKIIRGLAVGISLLFYGKEQAADGIIEILTADKDPILRYGGIYTIAMAYAGTGNNKAIRRLLHVAVSDVNDDVRRAAVTSLGFLLFRNPSQVPRVVQLLSESYNPNVRYGAALALGIACAGTGMEEAISLLEPMTKDTVDYVKQGACIALAMILIQQNEVLNPKASVVRKIFEKIISDKHEDAMAKFGATLAQGIIDAGGRNVTVSMRSKNGSNNMTAIVGMALFNQFWYWFPMAHSLALAFTPTAIIGVDQNLQMPKFEFHSNARPSLFAYQPATAPPTAEKVEKVATAVLSTTAKVKAREKTKKERLTTEDMEVTPAPESPTAQHASDAMKIDDGPGSDSTKTGMDGSKTENGATKSSKRRKDDGSPDKLSNLSRVTATQLPYITFPDDSRYVPVRPLLASSAAQKSHQKLGLTGTSTSVAHAILSQADSIATGAGGGILIMRDRKPDEPAEFLEMSSLKNIAANAGTAAADPAGSNNNTAAGGSADPDRALLDGPIADLPPSFEYNFDS</sequence>
<accession>A0A5B0S6E8</accession>
<feature type="region of interest" description="Disordered" evidence="7">
    <location>
        <begin position="880"/>
        <end position="960"/>
    </location>
</feature>
<dbReference type="AlphaFoldDB" id="A0A5B0S6E8"/>
<dbReference type="Proteomes" id="UP000325313">
    <property type="component" value="Unassembled WGS sequence"/>
</dbReference>
<dbReference type="GO" id="GO:0030234">
    <property type="term" value="F:enzyme regulator activity"/>
    <property type="evidence" value="ECO:0007669"/>
    <property type="project" value="UniProtKB-UniRule"/>
</dbReference>
<feature type="domain" description="26S proteasome non-ATPase regulatory subunit 1/RPN2 N-terminal" evidence="9">
    <location>
        <begin position="44"/>
        <end position="384"/>
    </location>
</feature>
<dbReference type="InterPro" id="IPR016642">
    <property type="entry name" value="26S_Psome_Rpn2"/>
</dbReference>
<gene>
    <name evidence="10" type="primary">RPN2_1</name>
    <name evidence="10" type="ORF">PGTUg99_003701</name>
</gene>
<dbReference type="InterPro" id="IPR040623">
    <property type="entry name" value="RPN2_C"/>
</dbReference>
<dbReference type="PANTHER" id="PTHR10943:SF2">
    <property type="entry name" value="26S PROTEASOME NON-ATPASE REGULATORY SUBUNIT 1"/>
    <property type="match status" value="1"/>
</dbReference>
<dbReference type="Pfam" id="PF18004">
    <property type="entry name" value="RPN2_C"/>
    <property type="match status" value="1"/>
</dbReference>
<evidence type="ECO:0000313" key="11">
    <source>
        <dbReference type="Proteomes" id="UP000325313"/>
    </source>
</evidence>
<evidence type="ECO:0000259" key="9">
    <source>
        <dbReference type="Pfam" id="PF21505"/>
    </source>
</evidence>
<dbReference type="GO" id="GO:0005634">
    <property type="term" value="C:nucleus"/>
    <property type="evidence" value="ECO:0007669"/>
    <property type="project" value="TreeGrafter"/>
</dbReference>
<proteinExistence type="inferred from homology"/>
<dbReference type="GO" id="GO:0034515">
    <property type="term" value="C:proteasome storage granule"/>
    <property type="evidence" value="ECO:0007669"/>
    <property type="project" value="TreeGrafter"/>
</dbReference>
<dbReference type="InterPro" id="IPR002015">
    <property type="entry name" value="Proteasome/cyclosome_rpt"/>
</dbReference>
<feature type="compositionally biased region" description="Polar residues" evidence="7">
    <location>
        <begin position="13"/>
        <end position="32"/>
    </location>
</feature>
<comment type="similarity">
    <text evidence="2 6">Belongs to the proteasome subunit S1 family.</text>
</comment>
<dbReference type="InterPro" id="IPR048570">
    <property type="entry name" value="PSMD1_RPN2_N"/>
</dbReference>
<reference evidence="10 11" key="1">
    <citation type="submission" date="2019-05" db="EMBL/GenBank/DDBJ databases">
        <title>Emergence of the Ug99 lineage of the wheat stem rust pathogen through somatic hybridization.</title>
        <authorList>
            <person name="Li F."/>
            <person name="Upadhyaya N.M."/>
            <person name="Sperschneider J."/>
            <person name="Matny O."/>
            <person name="Nguyen-Phuc H."/>
            <person name="Mago R."/>
            <person name="Raley C."/>
            <person name="Miller M.E."/>
            <person name="Silverstein K.A.T."/>
            <person name="Henningsen E."/>
            <person name="Hirsch C.D."/>
            <person name="Visser B."/>
            <person name="Pretorius Z.A."/>
            <person name="Steffenson B.J."/>
            <person name="Schwessinger B."/>
            <person name="Dodds P.N."/>
            <person name="Figueroa M."/>
        </authorList>
    </citation>
    <scope>NUCLEOTIDE SEQUENCE [LARGE SCALE GENOMIC DNA]</scope>
    <source>
        <strain evidence="10 11">Ug99</strain>
    </source>
</reference>
<evidence type="ECO:0000256" key="7">
    <source>
        <dbReference type="SAM" id="MobiDB-lite"/>
    </source>
</evidence>
<dbReference type="Pfam" id="PF21505">
    <property type="entry name" value="RPN2_N"/>
    <property type="match status" value="1"/>
</dbReference>